<dbReference type="PIRSF" id="PIRSF002131">
    <property type="entry name" value="Ribosomal_S11"/>
    <property type="match status" value="1"/>
</dbReference>
<gene>
    <name evidence="4" type="primary">rpsK</name>
    <name evidence="6" type="ORF">COS61_01330</name>
</gene>
<reference evidence="7" key="1">
    <citation type="submission" date="2017-09" db="EMBL/GenBank/DDBJ databases">
        <title>Depth-based differentiation of microbial function through sediment-hosted aquifers and enrichment of novel symbionts in the deep terrestrial subsurface.</title>
        <authorList>
            <person name="Probst A.J."/>
            <person name="Ladd B."/>
            <person name="Jarett J.K."/>
            <person name="Geller-Mcgrath D.E."/>
            <person name="Sieber C.M.K."/>
            <person name="Emerson J.B."/>
            <person name="Anantharaman K."/>
            <person name="Thomas B.C."/>
            <person name="Malmstrom R."/>
            <person name="Stieglmeier M."/>
            <person name="Klingl A."/>
            <person name="Woyke T."/>
            <person name="Ryan C.M."/>
            <person name="Banfield J.F."/>
        </authorList>
    </citation>
    <scope>NUCLEOTIDE SEQUENCE [LARGE SCALE GENOMIC DNA]</scope>
</reference>
<proteinExistence type="inferred from homology"/>
<evidence type="ECO:0000256" key="1">
    <source>
        <dbReference type="ARBA" id="ARBA00006194"/>
    </source>
</evidence>
<evidence type="ECO:0000313" key="6">
    <source>
        <dbReference type="EMBL" id="PIU98454.1"/>
    </source>
</evidence>
<keyword evidence="4" id="KW-0699">rRNA-binding</keyword>
<keyword evidence="3 4" id="KW-0687">Ribonucleoprotein</keyword>
<dbReference type="GO" id="GO:0003735">
    <property type="term" value="F:structural constituent of ribosome"/>
    <property type="evidence" value="ECO:0007669"/>
    <property type="project" value="InterPro"/>
</dbReference>
<name>A0A2M7B5P4_9BACT</name>
<dbReference type="Gene3D" id="3.30.420.80">
    <property type="entry name" value="Ribosomal protein S11"/>
    <property type="match status" value="1"/>
</dbReference>
<sequence>MGKKKIIQKTEEDSLKEKEKSETAILKAASKVAAKKMETGRVYINTSYNNTIFTAADKHGSVIAWSSAGSLGFTGPKKATPFAASKAAAAISEKLRKVGVSNLEIIIKGVSAGRDSAIRSLANQGFNILSIKDVTPIPHNGPKPPKVRRV</sequence>
<feature type="region of interest" description="Disordered" evidence="5">
    <location>
        <begin position="1"/>
        <end position="20"/>
    </location>
</feature>
<evidence type="ECO:0000256" key="5">
    <source>
        <dbReference type="SAM" id="MobiDB-lite"/>
    </source>
</evidence>
<dbReference type="EMBL" id="PEVJ01000030">
    <property type="protein sequence ID" value="PIU98454.1"/>
    <property type="molecule type" value="Genomic_DNA"/>
</dbReference>
<dbReference type="Pfam" id="PF00411">
    <property type="entry name" value="Ribosomal_S11"/>
    <property type="match status" value="1"/>
</dbReference>
<dbReference type="HAMAP" id="MF_01310">
    <property type="entry name" value="Ribosomal_uS11"/>
    <property type="match status" value="1"/>
</dbReference>
<evidence type="ECO:0000256" key="4">
    <source>
        <dbReference type="HAMAP-Rule" id="MF_01310"/>
    </source>
</evidence>
<evidence type="ECO:0000256" key="2">
    <source>
        <dbReference type="ARBA" id="ARBA00022980"/>
    </source>
</evidence>
<comment type="caution">
    <text evidence="6">The sequence shown here is derived from an EMBL/GenBank/DDBJ whole genome shotgun (WGS) entry which is preliminary data.</text>
</comment>
<evidence type="ECO:0000256" key="3">
    <source>
        <dbReference type="ARBA" id="ARBA00023274"/>
    </source>
</evidence>
<dbReference type="GO" id="GO:0006412">
    <property type="term" value="P:translation"/>
    <property type="evidence" value="ECO:0007669"/>
    <property type="project" value="UniProtKB-UniRule"/>
</dbReference>
<dbReference type="GO" id="GO:0005840">
    <property type="term" value="C:ribosome"/>
    <property type="evidence" value="ECO:0007669"/>
    <property type="project" value="UniProtKB-KW"/>
</dbReference>
<dbReference type="InterPro" id="IPR001971">
    <property type="entry name" value="Ribosomal_uS11"/>
</dbReference>
<feature type="compositionally biased region" description="Basic and acidic residues" evidence="5">
    <location>
        <begin position="8"/>
        <end position="20"/>
    </location>
</feature>
<evidence type="ECO:0000313" key="7">
    <source>
        <dbReference type="Proteomes" id="UP000228949"/>
    </source>
</evidence>
<dbReference type="AlphaFoldDB" id="A0A2M7B5P4"/>
<accession>A0A2M7B5P4</accession>
<comment type="similarity">
    <text evidence="1 4">Belongs to the universal ribosomal protein uS11 family.</text>
</comment>
<comment type="subunit">
    <text evidence="4">Part of the 30S ribosomal subunit. Interacts with proteins S7 and S18. Binds to IF-3.</text>
</comment>
<dbReference type="NCBIfam" id="NF003698">
    <property type="entry name" value="PRK05309.1"/>
    <property type="match status" value="1"/>
</dbReference>
<dbReference type="SUPFAM" id="SSF53137">
    <property type="entry name" value="Translational machinery components"/>
    <property type="match status" value="1"/>
</dbReference>
<dbReference type="Proteomes" id="UP000228949">
    <property type="component" value="Unassembled WGS sequence"/>
</dbReference>
<protein>
    <recommendedName>
        <fullName evidence="4">Small ribosomal subunit protein uS11</fullName>
    </recommendedName>
</protein>
<dbReference type="InterPro" id="IPR036967">
    <property type="entry name" value="Ribosomal_uS11_sf"/>
</dbReference>
<comment type="function">
    <text evidence="4">Located on the platform of the 30S subunit, it bridges several disparate RNA helices of the 16S rRNA. Forms part of the Shine-Dalgarno cleft in the 70S ribosome.</text>
</comment>
<keyword evidence="2 4" id="KW-0689">Ribosomal protein</keyword>
<dbReference type="GO" id="GO:1990904">
    <property type="term" value="C:ribonucleoprotein complex"/>
    <property type="evidence" value="ECO:0007669"/>
    <property type="project" value="UniProtKB-KW"/>
</dbReference>
<dbReference type="PANTHER" id="PTHR11759">
    <property type="entry name" value="40S RIBOSOMAL PROTEIN S14/30S RIBOSOMAL PROTEIN S11"/>
    <property type="match status" value="1"/>
</dbReference>
<keyword evidence="4" id="KW-0694">RNA-binding</keyword>
<dbReference type="GO" id="GO:0019843">
    <property type="term" value="F:rRNA binding"/>
    <property type="evidence" value="ECO:0007669"/>
    <property type="project" value="UniProtKB-UniRule"/>
</dbReference>
<organism evidence="6 7">
    <name type="scientific">Candidatus Wolfebacteria bacterium CG03_land_8_20_14_0_80_40_12</name>
    <dbReference type="NCBI Taxonomy" id="1975069"/>
    <lineage>
        <taxon>Bacteria</taxon>
        <taxon>Candidatus Wolfeibacteriota</taxon>
    </lineage>
</organism>